<organism evidence="2 3">
    <name type="scientific">Mycena sanguinolenta</name>
    <dbReference type="NCBI Taxonomy" id="230812"/>
    <lineage>
        <taxon>Eukaryota</taxon>
        <taxon>Fungi</taxon>
        <taxon>Dikarya</taxon>
        <taxon>Basidiomycota</taxon>
        <taxon>Agaricomycotina</taxon>
        <taxon>Agaricomycetes</taxon>
        <taxon>Agaricomycetidae</taxon>
        <taxon>Agaricales</taxon>
        <taxon>Marasmiineae</taxon>
        <taxon>Mycenaceae</taxon>
        <taxon>Mycena</taxon>
    </lineage>
</organism>
<dbReference type="OrthoDB" id="6079689at2759"/>
<feature type="compositionally biased region" description="Low complexity" evidence="1">
    <location>
        <begin position="162"/>
        <end position="172"/>
    </location>
</feature>
<proteinExistence type="predicted"/>
<dbReference type="AlphaFoldDB" id="A0A8H6WXR7"/>
<keyword evidence="3" id="KW-1185">Reference proteome</keyword>
<evidence type="ECO:0000313" key="2">
    <source>
        <dbReference type="EMBL" id="KAF7330623.1"/>
    </source>
</evidence>
<evidence type="ECO:0000313" key="3">
    <source>
        <dbReference type="Proteomes" id="UP000623467"/>
    </source>
</evidence>
<gene>
    <name evidence="2" type="ORF">MSAN_02456200</name>
</gene>
<name>A0A8H6WXR7_9AGAR</name>
<dbReference type="Gene3D" id="3.20.20.140">
    <property type="entry name" value="Metal-dependent hydrolases"/>
    <property type="match status" value="1"/>
</dbReference>
<protein>
    <submittedName>
        <fullName evidence="2">Uncharacterized protein</fullName>
    </submittedName>
</protein>
<dbReference type="EMBL" id="JACAZH010000067">
    <property type="protein sequence ID" value="KAF7330623.1"/>
    <property type="molecule type" value="Genomic_DNA"/>
</dbReference>
<accession>A0A8H6WXR7</accession>
<sequence length="248" mass="25976">MAASANRLYPPAKASLASIHIHCFTDSPAFAQRLLDWFPILYIGITGASSCHPTLPFLVSFCASPPLCSPARDSQLVATSPSVDTCRDDQRLGTMPEAAAARPSLTPALRPRAPSSFPPSLILLLLCVITYTPSTDTSIAVRNMFASPPSSSAPSSAPPAPASSTPNASATASEEEDARLRMRLETDAPSMVPAPIYTSPLFTALVAKAKEQQGGKGGGGVKLSLCHSGAEFVAGLLSPARRMKQRRS</sequence>
<comment type="caution">
    <text evidence="2">The sequence shown here is derived from an EMBL/GenBank/DDBJ whole genome shotgun (WGS) entry which is preliminary data.</text>
</comment>
<evidence type="ECO:0000256" key="1">
    <source>
        <dbReference type="SAM" id="MobiDB-lite"/>
    </source>
</evidence>
<dbReference type="Proteomes" id="UP000623467">
    <property type="component" value="Unassembled WGS sequence"/>
</dbReference>
<feature type="region of interest" description="Disordered" evidence="1">
    <location>
        <begin position="147"/>
        <end position="178"/>
    </location>
</feature>
<reference evidence="2" key="1">
    <citation type="submission" date="2020-05" db="EMBL/GenBank/DDBJ databases">
        <title>Mycena genomes resolve the evolution of fungal bioluminescence.</title>
        <authorList>
            <person name="Tsai I.J."/>
        </authorList>
    </citation>
    <scope>NUCLEOTIDE SEQUENCE</scope>
    <source>
        <strain evidence="2">160909Yilan</strain>
    </source>
</reference>